<evidence type="ECO:0000259" key="2">
    <source>
        <dbReference type="Pfam" id="PF12923"/>
    </source>
</evidence>
<dbReference type="GO" id="GO:0032545">
    <property type="term" value="C:CURI complex"/>
    <property type="evidence" value="ECO:0007669"/>
    <property type="project" value="TreeGrafter"/>
</dbReference>
<reference evidence="4 5" key="1">
    <citation type="journal article" date="2023" name="Elife">
        <title>Identification of key yeast species and microbe-microbe interactions impacting larval growth of Drosophila in the wild.</title>
        <authorList>
            <person name="Mure A."/>
            <person name="Sugiura Y."/>
            <person name="Maeda R."/>
            <person name="Honda K."/>
            <person name="Sakurai N."/>
            <person name="Takahashi Y."/>
            <person name="Watada M."/>
            <person name="Katoh T."/>
            <person name="Gotoh A."/>
            <person name="Gotoh Y."/>
            <person name="Taniguchi I."/>
            <person name="Nakamura K."/>
            <person name="Hayashi T."/>
            <person name="Katayama T."/>
            <person name="Uemura T."/>
            <person name="Hattori Y."/>
        </authorList>
    </citation>
    <scope>NUCLEOTIDE SEQUENCE [LARGE SCALE GENOMIC DNA]</scope>
    <source>
        <strain evidence="4 5">PK-24</strain>
    </source>
</reference>
<dbReference type="InterPro" id="IPR024326">
    <property type="entry name" value="RRP7_C"/>
</dbReference>
<dbReference type="InterPro" id="IPR040447">
    <property type="entry name" value="RRM_Rrp7"/>
</dbReference>
<evidence type="ECO:0000256" key="1">
    <source>
        <dbReference type="ARBA" id="ARBA00006110"/>
    </source>
</evidence>
<gene>
    <name evidence="4" type="ORF">DAPK24_055320</name>
</gene>
<proteinExistence type="inferred from homology"/>
<sequence length="298" mass="34307">MTTRGFVKLEIALPEVANLPSSTHCCYVKPHTSKLPNQQQDNTCSLFVVNPLPQPMWTLASVRTIFRQISSASHISNVLLHDCIDESRVSSIGSGVNYDLHINLSILSNPDLGSPLSEEEMLPFGTSVVTFVDRDGLELFLTNLTNINNNKSKKKDKIITWKGDENVSLGFERYSKVQNLVNRDEMEKIVAKSLLEFQNREKEAEDDVNNLKNIVDEDGFTLVVGPQRKTKSEILGSLRKKKLEKDVITTNDKKEKEDFYRFQIRERKKQEMGSLLAKFREDQERVKLMRQRRKFRPY</sequence>
<feature type="domain" description="Ribosomal RNA-processing protein 7 C-terminal" evidence="2">
    <location>
        <begin position="179"/>
        <end position="298"/>
    </location>
</feature>
<dbReference type="AlphaFoldDB" id="A0AAV5REB6"/>
<comment type="caution">
    <text evidence="4">The sequence shown here is derived from an EMBL/GenBank/DDBJ whole genome shotgun (WGS) entry which is preliminary data.</text>
</comment>
<keyword evidence="5" id="KW-1185">Reference proteome</keyword>
<dbReference type="Proteomes" id="UP001378960">
    <property type="component" value="Unassembled WGS sequence"/>
</dbReference>
<dbReference type="GO" id="GO:0000028">
    <property type="term" value="P:ribosomal small subunit assembly"/>
    <property type="evidence" value="ECO:0007669"/>
    <property type="project" value="TreeGrafter"/>
</dbReference>
<protein>
    <submittedName>
        <fullName evidence="4">Rrp7 protein</fullName>
    </submittedName>
</protein>
<dbReference type="PANTHER" id="PTHR13191">
    <property type="entry name" value="RIBOSOMAL RNA PROCESSING PROTEIN 7-RELATED"/>
    <property type="match status" value="1"/>
</dbReference>
<evidence type="ECO:0000259" key="3">
    <source>
        <dbReference type="Pfam" id="PF17799"/>
    </source>
</evidence>
<evidence type="ECO:0000313" key="4">
    <source>
        <dbReference type="EMBL" id="GMM48934.1"/>
    </source>
</evidence>
<dbReference type="InterPro" id="IPR040446">
    <property type="entry name" value="RRP7"/>
</dbReference>
<evidence type="ECO:0000313" key="5">
    <source>
        <dbReference type="Proteomes" id="UP001378960"/>
    </source>
</evidence>
<dbReference type="Pfam" id="PF17799">
    <property type="entry name" value="RRM_Rrp7"/>
    <property type="match status" value="1"/>
</dbReference>
<accession>A0AAV5REB6</accession>
<dbReference type="GO" id="GO:0006364">
    <property type="term" value="P:rRNA processing"/>
    <property type="evidence" value="ECO:0007669"/>
    <property type="project" value="TreeGrafter"/>
</dbReference>
<dbReference type="Pfam" id="PF12923">
    <property type="entry name" value="RRP7"/>
    <property type="match status" value="1"/>
</dbReference>
<dbReference type="PANTHER" id="PTHR13191:SF0">
    <property type="entry name" value="RIBOSOMAL RNA-PROCESSING PROTEIN 7 HOMOLOG A-RELATED"/>
    <property type="match status" value="1"/>
</dbReference>
<dbReference type="EMBL" id="BTGB01000009">
    <property type="protein sequence ID" value="GMM48934.1"/>
    <property type="molecule type" value="Genomic_DNA"/>
</dbReference>
<organism evidence="4 5">
    <name type="scientific">Pichia kluyveri</name>
    <name type="common">Yeast</name>
    <dbReference type="NCBI Taxonomy" id="36015"/>
    <lineage>
        <taxon>Eukaryota</taxon>
        <taxon>Fungi</taxon>
        <taxon>Dikarya</taxon>
        <taxon>Ascomycota</taxon>
        <taxon>Saccharomycotina</taxon>
        <taxon>Pichiomycetes</taxon>
        <taxon>Pichiales</taxon>
        <taxon>Pichiaceae</taxon>
        <taxon>Pichia</taxon>
    </lineage>
</organism>
<dbReference type="Gene3D" id="6.10.250.1770">
    <property type="match status" value="1"/>
</dbReference>
<feature type="domain" description="Rrp7 RRM-like N-terminal" evidence="3">
    <location>
        <begin position="4"/>
        <end position="176"/>
    </location>
</feature>
<comment type="similarity">
    <text evidence="1">Belongs to the RRP7 family.</text>
</comment>
<dbReference type="GO" id="GO:0034456">
    <property type="term" value="C:UTP-C complex"/>
    <property type="evidence" value="ECO:0007669"/>
    <property type="project" value="TreeGrafter"/>
</dbReference>
<name>A0AAV5REB6_PICKL</name>